<dbReference type="Pfam" id="PF00172">
    <property type="entry name" value="Zn_clus"/>
    <property type="match status" value="1"/>
</dbReference>
<dbReference type="GO" id="GO:0003677">
    <property type="term" value="F:DNA binding"/>
    <property type="evidence" value="ECO:0007669"/>
    <property type="project" value="InterPro"/>
</dbReference>
<reference evidence="5" key="1">
    <citation type="submission" date="2014-03" db="EMBL/GenBank/DDBJ databases">
        <authorList>
            <person name="Casaregola S."/>
        </authorList>
    </citation>
    <scope>NUCLEOTIDE SEQUENCE [LARGE SCALE GENOMIC DNA]</scope>
    <source>
        <strain evidence="5">CLIB 918</strain>
    </source>
</reference>
<dbReference type="GO" id="GO:0045944">
    <property type="term" value="P:positive regulation of transcription by RNA polymerase II"/>
    <property type="evidence" value="ECO:0007669"/>
    <property type="project" value="TreeGrafter"/>
</dbReference>
<name>A0A0J9X3V7_GEOCN</name>
<dbReference type="AlphaFoldDB" id="A0A0J9X3V7"/>
<feature type="region of interest" description="Disordered" evidence="3">
    <location>
        <begin position="110"/>
        <end position="193"/>
    </location>
</feature>
<feature type="compositionally biased region" description="Low complexity" evidence="3">
    <location>
        <begin position="928"/>
        <end position="940"/>
    </location>
</feature>
<feature type="compositionally biased region" description="Polar residues" evidence="3">
    <location>
        <begin position="887"/>
        <end position="905"/>
    </location>
</feature>
<dbReference type="PANTHER" id="PTHR31644:SF2">
    <property type="entry name" value="TRANSCRIPTIONAL ACTIVATOR ARO80-RELATED"/>
    <property type="match status" value="1"/>
</dbReference>
<dbReference type="OrthoDB" id="2262349at2759"/>
<dbReference type="InterPro" id="IPR001138">
    <property type="entry name" value="Zn2Cys6_DnaBD"/>
</dbReference>
<dbReference type="STRING" id="1173061.A0A0J9X3V7"/>
<feature type="compositionally biased region" description="Gly residues" evidence="3">
    <location>
        <begin position="993"/>
        <end position="1006"/>
    </location>
</feature>
<keyword evidence="6" id="KW-1185">Reference proteome</keyword>
<dbReference type="GO" id="GO:0000981">
    <property type="term" value="F:DNA-binding transcription factor activity, RNA polymerase II-specific"/>
    <property type="evidence" value="ECO:0007669"/>
    <property type="project" value="InterPro"/>
</dbReference>
<dbReference type="SMART" id="SM00066">
    <property type="entry name" value="GAL4"/>
    <property type="match status" value="1"/>
</dbReference>
<feature type="region of interest" description="Disordered" evidence="3">
    <location>
        <begin position="446"/>
        <end position="498"/>
    </location>
</feature>
<gene>
    <name evidence="5" type="ORF">BN980_GECA02s01275g</name>
</gene>
<feature type="compositionally biased region" description="Gly residues" evidence="3">
    <location>
        <begin position="175"/>
        <end position="192"/>
    </location>
</feature>
<proteinExistence type="predicted"/>
<feature type="compositionally biased region" description="Low complexity" evidence="3">
    <location>
        <begin position="112"/>
        <end position="124"/>
    </location>
</feature>
<feature type="region of interest" description="Disordered" evidence="3">
    <location>
        <begin position="921"/>
        <end position="940"/>
    </location>
</feature>
<keyword evidence="1" id="KW-0479">Metal-binding</keyword>
<dbReference type="InterPro" id="IPR036864">
    <property type="entry name" value="Zn2-C6_fun-type_DNA-bd_sf"/>
</dbReference>
<feature type="region of interest" description="Disordered" evidence="3">
    <location>
        <begin position="211"/>
        <end position="254"/>
    </location>
</feature>
<dbReference type="InterPro" id="IPR007219">
    <property type="entry name" value="XnlR_reg_dom"/>
</dbReference>
<dbReference type="SMART" id="SM00906">
    <property type="entry name" value="Fungal_trans"/>
    <property type="match status" value="1"/>
</dbReference>
<feature type="region of interest" description="Disordered" evidence="3">
    <location>
        <begin position="797"/>
        <end position="819"/>
    </location>
</feature>
<dbReference type="Proteomes" id="UP000242525">
    <property type="component" value="Unassembled WGS sequence"/>
</dbReference>
<comment type="caution">
    <text evidence="5">The sequence shown here is derived from an EMBL/GenBank/DDBJ whole genome shotgun (WGS) entry which is preliminary data.</text>
</comment>
<evidence type="ECO:0000313" key="6">
    <source>
        <dbReference type="Proteomes" id="UP000242525"/>
    </source>
</evidence>
<dbReference type="CDD" id="cd12148">
    <property type="entry name" value="fungal_TF_MHR"/>
    <property type="match status" value="1"/>
</dbReference>
<feature type="compositionally biased region" description="Low complexity" evidence="3">
    <location>
        <begin position="236"/>
        <end position="249"/>
    </location>
</feature>
<dbReference type="InterPro" id="IPR052780">
    <property type="entry name" value="AAA_Catabolism_Regulators"/>
</dbReference>
<evidence type="ECO:0000256" key="3">
    <source>
        <dbReference type="SAM" id="MobiDB-lite"/>
    </source>
</evidence>
<evidence type="ECO:0000313" key="5">
    <source>
        <dbReference type="EMBL" id="CDO51808.1"/>
    </source>
</evidence>
<dbReference type="PANTHER" id="PTHR31644">
    <property type="entry name" value="TRANSCRIPTIONAL ACTIVATOR ARO80-RELATED"/>
    <property type="match status" value="1"/>
</dbReference>
<sequence>MTSNKMPLPGFESVYKPLQPFAGSESTTPPNTALPDTGILKRSASATDAEDGFADTLSATGASANKKIYRRSYKACINCRTKKIKCDLGDLSNPSEPPCARCRREGRKCEFSVSRRGGAGNVRAGRQKKSAGTGAGAGSNGSSNGAGSGSSSDHHHHHHHNYHQTGGISSHMSGNGNGGDRSSGIGGNGSSGGLPTDGAALSAAAVAVVASGTKWHHHHDRKNTEHNTGHKGSTPGNDPENDGGSSDGNDSSEENDITVKELHNTSDALDILAQAARNYPKLESPPSPQVPQPESSVQEQKVFQPKHTIADTEVIKEKKFLTEHEAVLFINYFFEQLHPFYPFIPEEMHTTEALAQMPILLVVILTISSRYCKFAEKGTKYFISLSRGSQIHSNLWDYCQQLISQTVWAEASTRSIGTVYSFLLISEWNPRAIHWRFNDYANSPRPIPTSSAGSTPLATPDLNEPSKTGSSNSSSNTQEPNKKGTLPQAFYPPKLPGDNGFDASKRSDRMSWLLIGTAIRLAQDIGVMESDSNVYVATHLSETVLALRLGRRPMLSSSGEDEFLNLEFTPFQQAKLAILKIMSLAHETLYLSRKNTRELLQGGRFLAFLNLFGPHLNNWENVYRPLFDEPGLERESILFDFHYTRLYIYSLALSNKSAAVPDISNGRLSGMLSDVLTATRYVGIATDAAREMLAIVSRVYDMDKLRLAPIRWIVRAVHAAVFLVKTVLLTPPTSMYLHKATISIIRKTAITLKDSSPDDVHLANRYSVILLNLCDDMMEKYHKANKEIERVSLAGAGTNLASGSDKDPSKGGNGTKGASTASIKVLSEPTIATVASVVNSAGDLSSNTSMSDQRRPVLALEGLLHPVNQFISQQSQQSEQSQQQQSDLFNNVSDGADNNNAFGSSADTNFLNEAASFDYSRYNNFDDPQPTSQSQAPQQQGLYSTTLNDSYMQFGLGPIVGTSSSTHHLANNNSNTTNNSNNNGSNDNANNRGGNGGTSSGLGTGGGSTSMADFNFDFWMEGSEGLGFVDQLVDSVEQQQIFQQKQRMERGKR</sequence>
<dbReference type="PROSITE" id="PS00463">
    <property type="entry name" value="ZN2_CY6_FUNGAL_1"/>
    <property type="match status" value="1"/>
</dbReference>
<evidence type="ECO:0000259" key="4">
    <source>
        <dbReference type="PROSITE" id="PS50048"/>
    </source>
</evidence>
<feature type="compositionally biased region" description="Low complexity" evidence="3">
    <location>
        <begin position="965"/>
        <end position="992"/>
    </location>
</feature>
<feature type="region of interest" description="Disordered" evidence="3">
    <location>
        <begin position="280"/>
        <end position="300"/>
    </location>
</feature>
<organism evidence="5 6">
    <name type="scientific">Geotrichum candidum</name>
    <name type="common">Oospora lactis</name>
    <name type="synonym">Dipodascus geotrichum</name>
    <dbReference type="NCBI Taxonomy" id="1173061"/>
    <lineage>
        <taxon>Eukaryota</taxon>
        <taxon>Fungi</taxon>
        <taxon>Dikarya</taxon>
        <taxon>Ascomycota</taxon>
        <taxon>Saccharomycotina</taxon>
        <taxon>Dipodascomycetes</taxon>
        <taxon>Dipodascales</taxon>
        <taxon>Dipodascaceae</taxon>
        <taxon>Geotrichum</taxon>
    </lineage>
</organism>
<dbReference type="SUPFAM" id="SSF57701">
    <property type="entry name" value="Zn2/Cys6 DNA-binding domain"/>
    <property type="match status" value="1"/>
</dbReference>
<feature type="compositionally biased region" description="Polar residues" evidence="3">
    <location>
        <begin position="448"/>
        <end position="457"/>
    </location>
</feature>
<dbReference type="GO" id="GO:0006351">
    <property type="term" value="P:DNA-templated transcription"/>
    <property type="evidence" value="ECO:0007669"/>
    <property type="project" value="InterPro"/>
</dbReference>
<feature type="region of interest" description="Disordered" evidence="3">
    <location>
        <begin position="872"/>
        <end position="905"/>
    </location>
</feature>
<dbReference type="Gene3D" id="4.10.240.10">
    <property type="entry name" value="Zn(2)-C6 fungal-type DNA-binding domain"/>
    <property type="match status" value="1"/>
</dbReference>
<dbReference type="CDD" id="cd00067">
    <property type="entry name" value="GAL4"/>
    <property type="match status" value="1"/>
</dbReference>
<protein>
    <submittedName>
        <fullName evidence="5">Similar to Saccharomyces cerevisiae YDR421W ARO80 Zinc finger transcriptional activator of the Zn2Cys6 family</fullName>
    </submittedName>
</protein>
<dbReference type="PROSITE" id="PS50048">
    <property type="entry name" value="ZN2_CY6_FUNGAL_2"/>
    <property type="match status" value="1"/>
</dbReference>
<feature type="region of interest" description="Disordered" evidence="3">
    <location>
        <begin position="965"/>
        <end position="1006"/>
    </location>
</feature>
<evidence type="ECO:0000256" key="2">
    <source>
        <dbReference type="ARBA" id="ARBA00023242"/>
    </source>
</evidence>
<dbReference type="GO" id="GO:0005634">
    <property type="term" value="C:nucleus"/>
    <property type="evidence" value="ECO:0007669"/>
    <property type="project" value="TreeGrafter"/>
</dbReference>
<evidence type="ECO:0000256" key="1">
    <source>
        <dbReference type="ARBA" id="ARBA00022723"/>
    </source>
</evidence>
<feature type="compositionally biased region" description="Low complexity" evidence="3">
    <location>
        <begin position="872"/>
        <end position="886"/>
    </location>
</feature>
<feature type="domain" description="Zn(2)-C6 fungal-type" evidence="4">
    <location>
        <begin position="75"/>
        <end position="111"/>
    </location>
</feature>
<dbReference type="EMBL" id="CCBN010000002">
    <property type="protein sequence ID" value="CDO51808.1"/>
    <property type="molecule type" value="Genomic_DNA"/>
</dbReference>
<keyword evidence="2" id="KW-0539">Nucleus</keyword>
<dbReference type="GO" id="GO:0008270">
    <property type="term" value="F:zinc ion binding"/>
    <property type="evidence" value="ECO:0007669"/>
    <property type="project" value="InterPro"/>
</dbReference>
<feature type="compositionally biased region" description="Gly residues" evidence="3">
    <location>
        <begin position="133"/>
        <end position="148"/>
    </location>
</feature>
<accession>A0A0J9X3V7</accession>
<dbReference type="GO" id="GO:0009074">
    <property type="term" value="P:aromatic amino acid family catabolic process"/>
    <property type="evidence" value="ECO:0007669"/>
    <property type="project" value="TreeGrafter"/>
</dbReference>